<name>I4BAJ6_TURPD</name>
<keyword evidence="1" id="KW-0862">Zinc</keyword>
<comment type="cofactor">
    <cofactor evidence="1">
        <name>Zn(2+)</name>
        <dbReference type="ChEBI" id="CHEBI:29105"/>
    </cofactor>
    <text evidence="1">Binds 1 zinc ion per subunit.</text>
</comment>
<dbReference type="InterPro" id="IPR011051">
    <property type="entry name" value="RmlC_Cupin_sf"/>
</dbReference>
<dbReference type="SUPFAM" id="SSF51182">
    <property type="entry name" value="RmlC-like cupins"/>
    <property type="match status" value="1"/>
</dbReference>
<feature type="binding site" evidence="1">
    <location>
        <position position="79"/>
    </location>
    <ligand>
        <name>Zn(2+)</name>
        <dbReference type="ChEBI" id="CHEBI:29105"/>
    </ligand>
</feature>
<evidence type="ECO:0000256" key="2">
    <source>
        <dbReference type="PIRSR" id="PIRSR036894-2"/>
    </source>
</evidence>
<dbReference type="EC" id="5.3.1.8" evidence="3"/>
<feature type="binding site" evidence="1">
    <location>
        <position position="97"/>
    </location>
    <ligand>
        <name>Zn(2+)</name>
        <dbReference type="ChEBI" id="CHEBI:29105"/>
    </ligand>
</feature>
<dbReference type="CDD" id="cd07010">
    <property type="entry name" value="cupin_PMI_type_I_N_bac"/>
    <property type="match status" value="1"/>
</dbReference>
<evidence type="ECO:0000313" key="3">
    <source>
        <dbReference type="EMBL" id="AFM14303.1"/>
    </source>
</evidence>
<dbReference type="GO" id="GO:0005975">
    <property type="term" value="P:carbohydrate metabolic process"/>
    <property type="evidence" value="ECO:0007669"/>
    <property type="project" value="InterPro"/>
</dbReference>
<dbReference type="AlphaFoldDB" id="I4BAJ6"/>
<keyword evidence="4" id="KW-1185">Reference proteome</keyword>
<dbReference type="KEGG" id="tpx:Turpa_3669"/>
<dbReference type="InterPro" id="IPR014628">
    <property type="entry name" value="Man6P_isomerase_Firm_short"/>
</dbReference>
<protein>
    <submittedName>
        <fullName evidence="3">Mannose-6-phosphate isomerase, type 1</fullName>
        <ecNumber evidence="3">5.3.1.8</ecNumber>
    </submittedName>
</protein>
<organism evidence="3 4">
    <name type="scientific">Turneriella parva (strain ATCC BAA-1111 / DSM 21527 / NCTC 11395 / H)</name>
    <name type="common">Leptospira parva</name>
    <dbReference type="NCBI Taxonomy" id="869212"/>
    <lineage>
        <taxon>Bacteria</taxon>
        <taxon>Pseudomonadati</taxon>
        <taxon>Spirochaetota</taxon>
        <taxon>Spirochaetia</taxon>
        <taxon>Leptospirales</taxon>
        <taxon>Leptospiraceae</taxon>
        <taxon>Turneriella</taxon>
    </lineage>
</organism>
<feature type="binding site" evidence="1">
    <location>
        <position position="155"/>
    </location>
    <ligand>
        <name>Zn(2+)</name>
        <dbReference type="ChEBI" id="CHEBI:29105"/>
    </ligand>
</feature>
<dbReference type="OrthoDB" id="9808275at2"/>
<dbReference type="RefSeq" id="WP_014804780.1">
    <property type="nucleotide sequence ID" value="NC_018020.1"/>
</dbReference>
<feature type="active site" evidence="2">
    <location>
        <position position="175"/>
    </location>
</feature>
<dbReference type="Gene3D" id="2.60.120.10">
    <property type="entry name" value="Jelly Rolls"/>
    <property type="match status" value="1"/>
</dbReference>
<dbReference type="EMBL" id="CP002959">
    <property type="protein sequence ID" value="AFM14303.1"/>
    <property type="molecule type" value="Genomic_DNA"/>
</dbReference>
<proteinExistence type="predicted"/>
<dbReference type="Proteomes" id="UP000006048">
    <property type="component" value="Chromosome"/>
</dbReference>
<dbReference type="HOGENOM" id="CLU_020529_0_1_12"/>
<dbReference type="GO" id="GO:0004476">
    <property type="term" value="F:mannose-6-phosphate isomerase activity"/>
    <property type="evidence" value="ECO:0007669"/>
    <property type="project" value="UniProtKB-EC"/>
</dbReference>
<reference evidence="3 4" key="1">
    <citation type="submission" date="2012-06" db="EMBL/GenBank/DDBJ databases">
        <title>The complete chromosome of genome of Turneriella parva DSM 21527.</title>
        <authorList>
            <consortium name="US DOE Joint Genome Institute (JGI-PGF)"/>
            <person name="Lucas S."/>
            <person name="Han J."/>
            <person name="Lapidus A."/>
            <person name="Bruce D."/>
            <person name="Goodwin L."/>
            <person name="Pitluck S."/>
            <person name="Peters L."/>
            <person name="Kyrpides N."/>
            <person name="Mavromatis K."/>
            <person name="Ivanova N."/>
            <person name="Mikhailova N."/>
            <person name="Chertkov O."/>
            <person name="Detter J.C."/>
            <person name="Tapia R."/>
            <person name="Han C."/>
            <person name="Land M."/>
            <person name="Hauser L."/>
            <person name="Markowitz V."/>
            <person name="Cheng J.-F."/>
            <person name="Hugenholtz P."/>
            <person name="Woyke T."/>
            <person name="Wu D."/>
            <person name="Gronow S."/>
            <person name="Wellnitz S."/>
            <person name="Brambilla E."/>
            <person name="Klenk H.-P."/>
            <person name="Eisen J.A."/>
        </authorList>
    </citation>
    <scope>NUCLEOTIDE SEQUENCE [LARGE SCALE GENOMIC DNA]</scope>
    <source>
        <strain evidence="4">ATCC BAA-1111 / DSM 21527 / NCTC 11395 / H</strain>
    </source>
</reference>
<evidence type="ECO:0000256" key="1">
    <source>
        <dbReference type="PIRSR" id="PIRSR036894-1"/>
    </source>
</evidence>
<dbReference type="GO" id="GO:0046872">
    <property type="term" value="F:metal ion binding"/>
    <property type="evidence" value="ECO:0007669"/>
    <property type="project" value="UniProtKB-KW"/>
</dbReference>
<accession>I4BAJ6</accession>
<sequence>MPKPWGGGHLDQIAGHTGEGHIGEYVLFSDMRQFPVMAENSRGRRLVADVWRDLFPGSAGVPFMLKVLSTAEPISLQNHPSDQDLQKLGLTGNGKFECWTILDAGADARMYLGLKQGEDISVLRTLDADAQPMRHFNEYVPQRGEIVELFPGLVHSTVGRLLFYEIQQTSDYTFRIYDFGRGRDLHLDAAIECLHEQTPAISKVPEALETSAFKLRYHPAENLSGIKPVNDTFSVFTWFGCAAEFICDGQSFSLAWGDSVLVFGGIQCSVEKKEGTADHGLPLIDMLFEAYA</sequence>
<keyword evidence="1" id="KW-0479">Metal-binding</keyword>
<keyword evidence="3" id="KW-0413">Isomerase</keyword>
<evidence type="ECO:0000313" key="4">
    <source>
        <dbReference type="Proteomes" id="UP000006048"/>
    </source>
</evidence>
<dbReference type="InterPro" id="IPR014710">
    <property type="entry name" value="RmlC-like_jellyroll"/>
</dbReference>
<gene>
    <name evidence="3" type="ordered locus">Turpa_3669</name>
</gene>
<dbReference type="STRING" id="869212.Turpa_3669"/>
<dbReference type="PIRSF" id="PIRSF036894">
    <property type="entry name" value="PMI_Firm_short"/>
    <property type="match status" value="1"/>
</dbReference>